<name>A0A7E5A1F0_PANRE</name>
<accession>A0A7E5A1F0</accession>
<dbReference type="WBParaSite" id="Pan_g7924.t3">
    <property type="protein sequence ID" value="Pan_g7924.t3"/>
    <property type="gene ID" value="Pan_g7924"/>
</dbReference>
<protein>
    <submittedName>
        <fullName evidence="3">Protein kinase domain-containing protein</fullName>
    </submittedName>
</protein>
<feature type="region of interest" description="Disordered" evidence="1">
    <location>
        <begin position="1"/>
        <end position="23"/>
    </location>
</feature>
<dbReference type="Proteomes" id="UP000492821">
    <property type="component" value="Unassembled WGS sequence"/>
</dbReference>
<evidence type="ECO:0000256" key="1">
    <source>
        <dbReference type="SAM" id="MobiDB-lite"/>
    </source>
</evidence>
<organism evidence="2 3">
    <name type="scientific">Panagrellus redivivus</name>
    <name type="common">Microworm</name>
    <dbReference type="NCBI Taxonomy" id="6233"/>
    <lineage>
        <taxon>Eukaryota</taxon>
        <taxon>Metazoa</taxon>
        <taxon>Ecdysozoa</taxon>
        <taxon>Nematoda</taxon>
        <taxon>Chromadorea</taxon>
        <taxon>Rhabditida</taxon>
        <taxon>Tylenchina</taxon>
        <taxon>Panagrolaimomorpha</taxon>
        <taxon>Panagrolaimoidea</taxon>
        <taxon>Panagrolaimidae</taxon>
        <taxon>Panagrellus</taxon>
    </lineage>
</organism>
<reference evidence="3" key="2">
    <citation type="submission" date="2020-10" db="UniProtKB">
        <authorList>
            <consortium name="WormBaseParasite"/>
        </authorList>
    </citation>
    <scope>IDENTIFICATION</scope>
</reference>
<evidence type="ECO:0000313" key="2">
    <source>
        <dbReference type="Proteomes" id="UP000492821"/>
    </source>
</evidence>
<keyword evidence="2" id="KW-1185">Reference proteome</keyword>
<sequence>MKKLKRHLSQAFRPSYRPEDDPNHLAETLHAVDIRDSRGPYYVNHRNQADGTIAEEDNVPATGPAGIYRRRGSKGHCYPQASYMPDRPTIPARPASFYGHGSTVCEYPNCEPQILIRPKSRRNGDTKTKHKSFTEHLVGSLKKSGKPLFGYRSKASGCMWFPSLFAAAAGRRIVLILHPFLLFSPPSASSFAVERMRVVASDTCLPPTTKPAAFPGLHL</sequence>
<proteinExistence type="predicted"/>
<reference evidence="2" key="1">
    <citation type="journal article" date="2013" name="Genetics">
        <title>The draft genome and transcriptome of Panagrellus redivivus are shaped by the harsh demands of a free-living lifestyle.</title>
        <authorList>
            <person name="Srinivasan J."/>
            <person name="Dillman A.R."/>
            <person name="Macchietto M.G."/>
            <person name="Heikkinen L."/>
            <person name="Lakso M."/>
            <person name="Fracchia K.M."/>
            <person name="Antoshechkin I."/>
            <person name="Mortazavi A."/>
            <person name="Wong G."/>
            <person name="Sternberg P.W."/>
        </authorList>
    </citation>
    <scope>NUCLEOTIDE SEQUENCE [LARGE SCALE GENOMIC DNA]</scope>
    <source>
        <strain evidence="2">MT8872</strain>
    </source>
</reference>
<evidence type="ECO:0000313" key="3">
    <source>
        <dbReference type="WBParaSite" id="Pan_g7924.t3"/>
    </source>
</evidence>
<dbReference type="AlphaFoldDB" id="A0A7E5A1F0"/>